<accession>A0A511ZDJ6</accession>
<comment type="caution">
    <text evidence="1">The sequence shown here is derived from an EMBL/GenBank/DDBJ whole genome shotgun (WGS) entry which is preliminary data.</text>
</comment>
<dbReference type="AlphaFoldDB" id="A0A511ZDJ6"/>
<dbReference type="EMBL" id="BJYM01000001">
    <property type="protein sequence ID" value="GEN85524.1"/>
    <property type="molecule type" value="Genomic_DNA"/>
</dbReference>
<name>A0A511ZDJ6_9BACI</name>
<protein>
    <submittedName>
        <fullName evidence="1">Uncharacterized protein</fullName>
    </submittedName>
</protein>
<proteinExistence type="predicted"/>
<reference evidence="1 2" key="1">
    <citation type="submission" date="2019-07" db="EMBL/GenBank/DDBJ databases">
        <title>Whole genome shotgun sequence of Oceanobacillus sojae NBRC 105379.</title>
        <authorList>
            <person name="Hosoyama A."/>
            <person name="Uohara A."/>
            <person name="Ohji S."/>
            <person name="Ichikawa N."/>
        </authorList>
    </citation>
    <scope>NUCLEOTIDE SEQUENCE [LARGE SCALE GENOMIC DNA]</scope>
    <source>
        <strain evidence="1 2">NBRC 105379</strain>
    </source>
</reference>
<sequence>MNKPAQIRKKLICVGILHNLGFKTVTMLLYQIQNEAGLPKTRANSSSSK</sequence>
<evidence type="ECO:0000313" key="2">
    <source>
        <dbReference type="Proteomes" id="UP000321558"/>
    </source>
</evidence>
<dbReference type="Proteomes" id="UP000321558">
    <property type="component" value="Unassembled WGS sequence"/>
</dbReference>
<keyword evidence="2" id="KW-1185">Reference proteome</keyword>
<dbReference type="RefSeq" id="WP_379545076.1">
    <property type="nucleotide sequence ID" value="NZ_JBHTNN010000004.1"/>
</dbReference>
<evidence type="ECO:0000313" key="1">
    <source>
        <dbReference type="EMBL" id="GEN85524.1"/>
    </source>
</evidence>
<gene>
    <name evidence="1" type="ORF">OSO01_02630</name>
</gene>
<organism evidence="1 2">
    <name type="scientific">Oceanobacillus sojae</name>
    <dbReference type="NCBI Taxonomy" id="582851"/>
    <lineage>
        <taxon>Bacteria</taxon>
        <taxon>Bacillati</taxon>
        <taxon>Bacillota</taxon>
        <taxon>Bacilli</taxon>
        <taxon>Bacillales</taxon>
        <taxon>Bacillaceae</taxon>
        <taxon>Oceanobacillus</taxon>
    </lineage>
</organism>